<evidence type="ECO:0000313" key="2">
    <source>
        <dbReference type="EMBL" id="KAH7435023.1"/>
    </source>
</evidence>
<evidence type="ECO:0000256" key="1">
    <source>
        <dbReference type="SAM" id="SignalP"/>
    </source>
</evidence>
<sequence>MLCLTTLHFLLLLMLTMAFRLVVECEWPNIADTILPSWMDAYGKTPNVSLYVCFNRYTCVENGDILNLDDVREEPYVTFTGSDVREEDEYLYVCLDVDSYSPAQPYLRSELHWLVTNINGSIKPYQHVADVGHVAYPYLPPRRNYDFDGNQGVHRYYNLIFKQRRAEEHVKYDGWVRHFGLREFTKINKLGYPLGGVVYEVDYG</sequence>
<gene>
    <name evidence="2" type="ORF">KP509_06G045500</name>
</gene>
<protein>
    <submittedName>
        <fullName evidence="2">Uncharacterized protein</fullName>
    </submittedName>
</protein>
<name>A0A8T2UMK4_CERRI</name>
<organism evidence="2 3">
    <name type="scientific">Ceratopteris richardii</name>
    <name type="common">Triangle waterfern</name>
    <dbReference type="NCBI Taxonomy" id="49495"/>
    <lineage>
        <taxon>Eukaryota</taxon>
        <taxon>Viridiplantae</taxon>
        <taxon>Streptophyta</taxon>
        <taxon>Embryophyta</taxon>
        <taxon>Tracheophyta</taxon>
        <taxon>Polypodiopsida</taxon>
        <taxon>Polypodiidae</taxon>
        <taxon>Polypodiales</taxon>
        <taxon>Pteridineae</taxon>
        <taxon>Pteridaceae</taxon>
        <taxon>Parkerioideae</taxon>
        <taxon>Ceratopteris</taxon>
    </lineage>
</organism>
<feature type="chain" id="PRO_5035817630" evidence="1">
    <location>
        <begin position="19"/>
        <end position="204"/>
    </location>
</feature>
<dbReference type="PANTHER" id="PTHR11362">
    <property type="entry name" value="PHOSPHATIDYLETHANOLAMINE-BINDING PROTEIN"/>
    <property type="match status" value="1"/>
</dbReference>
<accession>A0A8T2UMK4</accession>
<dbReference type="InterPro" id="IPR036610">
    <property type="entry name" value="PEBP-like_sf"/>
</dbReference>
<dbReference type="OrthoDB" id="2506647at2759"/>
<dbReference type="Gene3D" id="3.90.280.10">
    <property type="entry name" value="PEBP-like"/>
    <property type="match status" value="1"/>
</dbReference>
<proteinExistence type="predicted"/>
<keyword evidence="3" id="KW-1185">Reference proteome</keyword>
<dbReference type="CDD" id="cd00866">
    <property type="entry name" value="PEBP_euk"/>
    <property type="match status" value="1"/>
</dbReference>
<feature type="signal peptide" evidence="1">
    <location>
        <begin position="1"/>
        <end position="18"/>
    </location>
</feature>
<dbReference type="SUPFAM" id="SSF49777">
    <property type="entry name" value="PEBP-like"/>
    <property type="match status" value="1"/>
</dbReference>
<dbReference type="AlphaFoldDB" id="A0A8T2UMK4"/>
<comment type="caution">
    <text evidence="2">The sequence shown here is derived from an EMBL/GenBank/DDBJ whole genome shotgun (WGS) entry which is preliminary data.</text>
</comment>
<dbReference type="Proteomes" id="UP000825935">
    <property type="component" value="Chromosome 6"/>
</dbReference>
<dbReference type="InterPro" id="IPR035810">
    <property type="entry name" value="PEBP_euk"/>
</dbReference>
<keyword evidence="1" id="KW-0732">Signal</keyword>
<dbReference type="PANTHER" id="PTHR11362:SF150">
    <property type="match status" value="1"/>
</dbReference>
<dbReference type="EMBL" id="CM035411">
    <property type="protein sequence ID" value="KAH7435023.1"/>
    <property type="molecule type" value="Genomic_DNA"/>
</dbReference>
<evidence type="ECO:0000313" key="3">
    <source>
        <dbReference type="Proteomes" id="UP000825935"/>
    </source>
</evidence>
<reference evidence="2" key="1">
    <citation type="submission" date="2021-08" db="EMBL/GenBank/DDBJ databases">
        <title>WGS assembly of Ceratopteris richardii.</title>
        <authorList>
            <person name="Marchant D.B."/>
            <person name="Chen G."/>
            <person name="Jenkins J."/>
            <person name="Shu S."/>
            <person name="Leebens-Mack J."/>
            <person name="Grimwood J."/>
            <person name="Schmutz J."/>
            <person name="Soltis P."/>
            <person name="Soltis D."/>
            <person name="Chen Z.-H."/>
        </authorList>
    </citation>
    <scope>NUCLEOTIDE SEQUENCE</scope>
    <source>
        <strain evidence="2">Whitten #5841</strain>
        <tissue evidence="2">Leaf</tissue>
    </source>
</reference>